<organism evidence="2 3">
    <name type="scientific">Saxibacter everestensis</name>
    <dbReference type="NCBI Taxonomy" id="2909229"/>
    <lineage>
        <taxon>Bacteria</taxon>
        <taxon>Bacillati</taxon>
        <taxon>Actinomycetota</taxon>
        <taxon>Actinomycetes</taxon>
        <taxon>Micrococcales</taxon>
        <taxon>Brevibacteriaceae</taxon>
        <taxon>Saxibacter</taxon>
    </lineage>
</organism>
<proteinExistence type="predicted"/>
<evidence type="ECO:0000313" key="2">
    <source>
        <dbReference type="EMBL" id="WGW13488.1"/>
    </source>
</evidence>
<name>A0ABY8QX31_9MICO</name>
<sequence length="516" mass="54088">MHGSEEAAGTPDSPSIPGYEVLRPLGAEPDCWLLGAGGTSYAARIVLDLPEQLASFDIDHRHLLRVHDVVSAAGRTAVISEYAAAGAVWPLALARGGLPPGEVVTVAAPTALALSALHNAGFVHGAVSGMTINLRASGQPAIEYPLGPGNAGSAAEGQAADVRHLARTALELAAGRSYSSMDLIPLSLIVPEVPAELLELISSVATGEVRISAAEFGAALLDACPAEPVRIVATDRNQHPSDALTAEIRLDPVDVGQEAIAGRDVAGARPPSTRRALQIAGSRQDSQVRRPTLVSARKRGPKARKPGPKARKPGPKARERGRKARRQRFGSKRTVTAAIGVLILLSGALFAARGIRQHDQPSGEDAPLGLPERVAASLAAEDPSAGLTALAWVREQLFATADERWHDFLTAPSSSARAADQESLQELERAGQTYEGLRFRLSDIKVLPAGEAQRSSSGPTGVRLAAESSVSKYRIVGADGHETGRGAAQPPRVLVFTLARHDGRWVVQDIEPAPAD</sequence>
<protein>
    <recommendedName>
        <fullName evidence="4">Protein kinase domain-containing protein</fullName>
    </recommendedName>
</protein>
<reference evidence="2 3" key="1">
    <citation type="submission" date="2023-05" db="EMBL/GenBank/DDBJ databases">
        <title>Lithophilousrod everest ZFBP1038 complete genpme.</title>
        <authorList>
            <person name="Tian M."/>
        </authorList>
    </citation>
    <scope>NUCLEOTIDE SEQUENCE [LARGE SCALE GENOMIC DNA]</scope>
    <source>
        <strain evidence="2 3">ZFBP1038</strain>
    </source>
</reference>
<feature type="compositionally biased region" description="Basic residues" evidence="1">
    <location>
        <begin position="296"/>
        <end position="331"/>
    </location>
</feature>
<dbReference type="Gene3D" id="1.10.510.10">
    <property type="entry name" value="Transferase(Phosphotransferase) domain 1"/>
    <property type="match status" value="1"/>
</dbReference>
<dbReference type="SUPFAM" id="SSF56112">
    <property type="entry name" value="Protein kinase-like (PK-like)"/>
    <property type="match status" value="1"/>
</dbReference>
<dbReference type="Proteomes" id="UP001209083">
    <property type="component" value="Chromosome"/>
</dbReference>
<dbReference type="RefSeq" id="WP_349640310.1">
    <property type="nucleotide sequence ID" value="NZ_CP090958.1"/>
</dbReference>
<evidence type="ECO:0000313" key="3">
    <source>
        <dbReference type="Proteomes" id="UP001209083"/>
    </source>
</evidence>
<gene>
    <name evidence="2" type="ORF">LWF01_06950</name>
</gene>
<evidence type="ECO:0008006" key="4">
    <source>
        <dbReference type="Google" id="ProtNLM"/>
    </source>
</evidence>
<accession>A0ABY8QX31</accession>
<feature type="region of interest" description="Disordered" evidence="1">
    <location>
        <begin position="261"/>
        <end position="331"/>
    </location>
</feature>
<dbReference type="EMBL" id="CP090958">
    <property type="protein sequence ID" value="WGW13488.1"/>
    <property type="molecule type" value="Genomic_DNA"/>
</dbReference>
<keyword evidence="3" id="KW-1185">Reference proteome</keyword>
<dbReference type="InterPro" id="IPR011009">
    <property type="entry name" value="Kinase-like_dom_sf"/>
</dbReference>
<evidence type="ECO:0000256" key="1">
    <source>
        <dbReference type="SAM" id="MobiDB-lite"/>
    </source>
</evidence>